<dbReference type="InterPro" id="IPR000073">
    <property type="entry name" value="AB_hydrolase_1"/>
</dbReference>
<proteinExistence type="predicted"/>
<dbReference type="SUPFAM" id="SSF53474">
    <property type="entry name" value="alpha/beta-Hydrolases"/>
    <property type="match status" value="1"/>
</dbReference>
<dbReference type="PANTHER" id="PTHR10992">
    <property type="entry name" value="METHYLESTERASE FAMILY MEMBER"/>
    <property type="match status" value="1"/>
</dbReference>
<reference evidence="2 3" key="1">
    <citation type="submission" date="2015-09" db="EMBL/GenBank/DDBJ databases">
        <authorList>
            <consortium name="Swine Surveillance"/>
        </authorList>
    </citation>
    <scope>NUCLEOTIDE SEQUENCE [LARGE SCALE GENOMIC DNA]</scope>
    <source>
        <strain evidence="2 3">CECT 4292</strain>
    </source>
</reference>
<dbReference type="GeneID" id="55494085"/>
<dbReference type="InterPro" id="IPR045889">
    <property type="entry name" value="MES/HNL"/>
</dbReference>
<evidence type="ECO:0000259" key="1">
    <source>
        <dbReference type="Pfam" id="PF12697"/>
    </source>
</evidence>
<evidence type="ECO:0000313" key="2">
    <source>
        <dbReference type="EMBL" id="CUH48711.1"/>
    </source>
</evidence>
<dbReference type="OrthoDB" id="9814966at2"/>
<dbReference type="EMBL" id="CYPU01000042">
    <property type="protein sequence ID" value="CUH48711.1"/>
    <property type="molecule type" value="Genomic_DNA"/>
</dbReference>
<keyword evidence="2" id="KW-0808">Transferase</keyword>
<dbReference type="GO" id="GO:0080032">
    <property type="term" value="F:methyl jasmonate esterase activity"/>
    <property type="evidence" value="ECO:0007669"/>
    <property type="project" value="TreeGrafter"/>
</dbReference>
<gene>
    <name evidence="2" type="ORF">RUA4292_02900</name>
</gene>
<dbReference type="Gene3D" id="3.40.50.1820">
    <property type="entry name" value="alpha/beta hydrolase"/>
    <property type="match status" value="1"/>
</dbReference>
<dbReference type="AlphaFoldDB" id="A0A0P1EG57"/>
<dbReference type="Pfam" id="PF12697">
    <property type="entry name" value="Abhydrolase_6"/>
    <property type="match status" value="1"/>
</dbReference>
<dbReference type="STRING" id="81569.RUM4293_01602"/>
<dbReference type="GO" id="GO:0080030">
    <property type="term" value="F:methyl indole-3-acetate esterase activity"/>
    <property type="evidence" value="ECO:0007669"/>
    <property type="project" value="TreeGrafter"/>
</dbReference>
<accession>A0A0P1EG57</accession>
<dbReference type="PANTHER" id="PTHR10992:SF1086">
    <property type="entry name" value="AB HYDROLASE-1 DOMAIN-CONTAINING PROTEIN"/>
    <property type="match status" value="1"/>
</dbReference>
<name>A0A0P1EG57_9RHOB</name>
<feature type="domain" description="AB hydrolase-1" evidence="1">
    <location>
        <begin position="4"/>
        <end position="225"/>
    </location>
</feature>
<dbReference type="RefSeq" id="WP_058278232.1">
    <property type="nucleotide sequence ID" value="NZ_CYPU01000042.1"/>
</dbReference>
<organism evidence="2 3">
    <name type="scientific">Ruegeria atlantica</name>
    <dbReference type="NCBI Taxonomy" id="81569"/>
    <lineage>
        <taxon>Bacteria</taxon>
        <taxon>Pseudomonadati</taxon>
        <taxon>Pseudomonadota</taxon>
        <taxon>Alphaproteobacteria</taxon>
        <taxon>Rhodobacterales</taxon>
        <taxon>Roseobacteraceae</taxon>
        <taxon>Ruegeria</taxon>
    </lineage>
</organism>
<dbReference type="GO" id="GO:0016740">
    <property type="term" value="F:transferase activity"/>
    <property type="evidence" value="ECO:0007669"/>
    <property type="project" value="UniProtKB-KW"/>
</dbReference>
<sequence length="231" mass="24914">MATFVLVHGAWQGGWCWARVATLLRRDGHDVFTPTLTGVGERAHLVSDETDLAMHIEDVLGVIKCEELSDIVLCGHSYGGMVVTGVADRAPDHIRSLVYLDALVPGDGQAALDVLPADIAAGLRDSAADGKVAPGPAEAFSVNGADCAWVDRRNVAQPLKTFEQPMQLVSGGAEVVKRTYIYATGWVPGLGQPFFERYQHQSGWTAISVPFGHYVMIDRPDDLARMLMSAI</sequence>
<dbReference type="Proteomes" id="UP000050783">
    <property type="component" value="Unassembled WGS sequence"/>
</dbReference>
<protein>
    <submittedName>
        <fullName evidence="2">Acetoin dehydrogenase E2 subunit dihydrolipoyllysine-residue acetyltransferase</fullName>
    </submittedName>
</protein>
<dbReference type="InterPro" id="IPR029058">
    <property type="entry name" value="AB_hydrolase_fold"/>
</dbReference>
<evidence type="ECO:0000313" key="3">
    <source>
        <dbReference type="Proteomes" id="UP000050783"/>
    </source>
</evidence>